<dbReference type="Proteomes" id="UP001161757">
    <property type="component" value="Unassembled WGS sequence"/>
</dbReference>
<sequence>MNNDIVPVLPPEPEEQGTLRARDTRKDHIESLLHTLDTLIFVQLGILYLCDNLSFLLFLRVASQVLHVRQPETLQLSPVIFANLLCVGAHCLRRSSGTKYLHGGLIVDFVGELPPSKWRLVLVDLVVFGLQLLMLVVGREKLLASGSTLVQEDAEPQDIESEEAGRLRSRAPVQPSETEQGIEMQSLLPNGTTEDDGGQSSSKHAVEDADVIILDMRKGLRALFRRAPQPAAPTTMDNPAARAGFANMLARIAAARARAAAG</sequence>
<feature type="domain" description="DUF1746" evidence="2">
    <location>
        <begin position="36"/>
        <end position="134"/>
    </location>
</feature>
<evidence type="ECO:0000256" key="1">
    <source>
        <dbReference type="SAM" id="MobiDB-lite"/>
    </source>
</evidence>
<dbReference type="GO" id="GO:0044695">
    <property type="term" value="C:Dsc E3 ubiquitin ligase complex"/>
    <property type="evidence" value="ECO:0007669"/>
    <property type="project" value="InterPro"/>
</dbReference>
<gene>
    <name evidence="3" type="ORF">HRR80_002488</name>
</gene>
<dbReference type="Pfam" id="PF08508">
    <property type="entry name" value="DUF1746"/>
    <property type="match status" value="1"/>
</dbReference>
<evidence type="ECO:0000313" key="3">
    <source>
        <dbReference type="EMBL" id="KAJ8993989.1"/>
    </source>
</evidence>
<dbReference type="AlphaFoldDB" id="A0AAN6IWK0"/>
<feature type="region of interest" description="Disordered" evidence="1">
    <location>
        <begin position="153"/>
        <end position="182"/>
    </location>
</feature>
<evidence type="ECO:0000259" key="2">
    <source>
        <dbReference type="Pfam" id="PF08508"/>
    </source>
</evidence>
<evidence type="ECO:0000313" key="4">
    <source>
        <dbReference type="Proteomes" id="UP001161757"/>
    </source>
</evidence>
<proteinExistence type="predicted"/>
<accession>A0AAN6IWK0</accession>
<dbReference type="InterPro" id="IPR038967">
    <property type="entry name" value="Dsc4-like"/>
</dbReference>
<dbReference type="PANTHER" id="PTHR39405">
    <property type="entry name" value="DSC E3 UBIQUITIN LIGASE COMPLEX SUBUNIT 4"/>
    <property type="match status" value="1"/>
</dbReference>
<reference evidence="3" key="1">
    <citation type="submission" date="2023-01" db="EMBL/GenBank/DDBJ databases">
        <title>Exophiala dermititidis isolated from Cystic Fibrosis Patient.</title>
        <authorList>
            <person name="Kurbessoian T."/>
            <person name="Crocker A."/>
            <person name="Murante D."/>
            <person name="Hogan D.A."/>
            <person name="Stajich J.E."/>
        </authorList>
    </citation>
    <scope>NUCLEOTIDE SEQUENCE</scope>
    <source>
        <strain evidence="3">Ex8</strain>
    </source>
</reference>
<organism evidence="3 4">
    <name type="scientific">Exophiala dermatitidis</name>
    <name type="common">Black yeast-like fungus</name>
    <name type="synonym">Wangiella dermatitidis</name>
    <dbReference type="NCBI Taxonomy" id="5970"/>
    <lineage>
        <taxon>Eukaryota</taxon>
        <taxon>Fungi</taxon>
        <taxon>Dikarya</taxon>
        <taxon>Ascomycota</taxon>
        <taxon>Pezizomycotina</taxon>
        <taxon>Eurotiomycetes</taxon>
        <taxon>Chaetothyriomycetidae</taxon>
        <taxon>Chaetothyriales</taxon>
        <taxon>Herpotrichiellaceae</taxon>
        <taxon>Exophiala</taxon>
    </lineage>
</organism>
<dbReference type="PANTHER" id="PTHR39405:SF1">
    <property type="entry name" value="DSC E3 UBIQUITIN LIGASE COMPLEX SUBUNIT 4"/>
    <property type="match status" value="1"/>
</dbReference>
<name>A0AAN6IWK0_EXODE</name>
<protein>
    <recommendedName>
        <fullName evidence="2">DUF1746 domain-containing protein</fullName>
    </recommendedName>
</protein>
<dbReference type="EMBL" id="JAJGCB010000003">
    <property type="protein sequence ID" value="KAJ8993989.1"/>
    <property type="molecule type" value="Genomic_DNA"/>
</dbReference>
<feature type="compositionally biased region" description="Acidic residues" evidence="1">
    <location>
        <begin position="153"/>
        <end position="162"/>
    </location>
</feature>
<dbReference type="InterPro" id="IPR013715">
    <property type="entry name" value="DUF1746"/>
</dbReference>
<comment type="caution">
    <text evidence="3">The sequence shown here is derived from an EMBL/GenBank/DDBJ whole genome shotgun (WGS) entry which is preliminary data.</text>
</comment>
<dbReference type="GO" id="GO:0005783">
    <property type="term" value="C:endoplasmic reticulum"/>
    <property type="evidence" value="ECO:0007669"/>
    <property type="project" value="TreeGrafter"/>
</dbReference>
<dbReference type="GO" id="GO:0032933">
    <property type="term" value="P:SREBP signaling pathway"/>
    <property type="evidence" value="ECO:0007669"/>
    <property type="project" value="InterPro"/>
</dbReference>